<dbReference type="EMBL" id="CM037628">
    <property type="protein sequence ID" value="KAH7997353.1"/>
    <property type="molecule type" value="Genomic_DNA"/>
</dbReference>
<evidence type="ECO:0000313" key="2">
    <source>
        <dbReference type="Proteomes" id="UP000827872"/>
    </source>
</evidence>
<proteinExistence type="predicted"/>
<organism evidence="1 2">
    <name type="scientific">Sphaerodactylus townsendi</name>
    <dbReference type="NCBI Taxonomy" id="933632"/>
    <lineage>
        <taxon>Eukaryota</taxon>
        <taxon>Metazoa</taxon>
        <taxon>Chordata</taxon>
        <taxon>Craniata</taxon>
        <taxon>Vertebrata</taxon>
        <taxon>Euteleostomi</taxon>
        <taxon>Lepidosauria</taxon>
        <taxon>Squamata</taxon>
        <taxon>Bifurcata</taxon>
        <taxon>Gekkota</taxon>
        <taxon>Sphaerodactylidae</taxon>
        <taxon>Sphaerodactylus</taxon>
    </lineage>
</organism>
<keyword evidence="2" id="KW-1185">Reference proteome</keyword>
<reference evidence="1" key="1">
    <citation type="submission" date="2021-08" db="EMBL/GenBank/DDBJ databases">
        <title>The first chromosome-level gecko genome reveals the dynamic sex chromosomes of Neotropical dwarf geckos (Sphaerodactylidae: Sphaerodactylus).</title>
        <authorList>
            <person name="Pinto B.J."/>
            <person name="Keating S.E."/>
            <person name="Gamble T."/>
        </authorList>
    </citation>
    <scope>NUCLEOTIDE SEQUENCE</scope>
    <source>
        <strain evidence="1">TG3544</strain>
    </source>
</reference>
<sequence>MFRKQDPGLVSGAVDLCVEGFLPGPFRLSRLLFEKYPAKQSPPPPPNQAKKEDLVKDPAKPRRCPAAFGLSGLHRLRRPFMRGPRVLSHCCPGAVRGGGGQQHNTVAKLDEAPIGPRLLCHSRGPLCHLSPWAEGGGKGPNSSEGNQMPGVSSPWPLPRSCLGASRSADLSRAFS</sequence>
<dbReference type="Proteomes" id="UP000827872">
    <property type="component" value="Linkage Group LG15"/>
</dbReference>
<name>A0ACB8EXW6_9SAUR</name>
<evidence type="ECO:0000313" key="1">
    <source>
        <dbReference type="EMBL" id="KAH7997353.1"/>
    </source>
</evidence>
<accession>A0ACB8EXW6</accession>
<comment type="caution">
    <text evidence="1">The sequence shown here is derived from an EMBL/GenBank/DDBJ whole genome shotgun (WGS) entry which is preliminary data.</text>
</comment>
<gene>
    <name evidence="1" type="ORF">K3G42_014975</name>
</gene>
<protein>
    <submittedName>
        <fullName evidence="1">Uncharacterized protein</fullName>
    </submittedName>
</protein>